<name>A0A1V0N2E7_9ARCH</name>
<organism evidence="2 4">
    <name type="scientific">Ferroplasma acidiphilum</name>
    <dbReference type="NCBI Taxonomy" id="74969"/>
    <lineage>
        <taxon>Archaea</taxon>
        <taxon>Methanobacteriati</taxon>
        <taxon>Thermoplasmatota</taxon>
        <taxon>Thermoplasmata</taxon>
        <taxon>Thermoplasmatales</taxon>
        <taxon>Ferroplasmaceae</taxon>
        <taxon>Ferroplasma</taxon>
    </lineage>
</organism>
<reference evidence="3 5" key="2">
    <citation type="submission" date="2020-05" db="EMBL/GenBank/DDBJ databases">
        <authorList>
            <person name="Zhang R."/>
        </authorList>
    </citation>
    <scope>NUCLEOTIDE SEQUENCE [LARGE SCALE GENOMIC DNA]</scope>
    <source>
        <strain evidence="3 5">DSM 28986</strain>
    </source>
</reference>
<keyword evidence="1" id="KW-1133">Transmembrane helix</keyword>
<accession>A0A1V0N2E7</accession>
<evidence type="ECO:0000313" key="2">
    <source>
        <dbReference type="EMBL" id="ARD84277.1"/>
    </source>
</evidence>
<dbReference type="STRING" id="74969.FAD_0356"/>
<dbReference type="RefSeq" id="WP_081141532.1">
    <property type="nucleotide sequence ID" value="NZ_CP015363.1"/>
</dbReference>
<dbReference type="Proteomes" id="UP000192050">
    <property type="component" value="Chromosome"/>
</dbReference>
<evidence type="ECO:0000313" key="3">
    <source>
        <dbReference type="EMBL" id="NOL60859.1"/>
    </source>
</evidence>
<protein>
    <submittedName>
        <fullName evidence="2">Uncharacterized protein</fullName>
    </submittedName>
</protein>
<proteinExistence type="predicted"/>
<gene>
    <name evidence="2" type="ORF">FAD_0356</name>
    <name evidence="3" type="ORF">HLB00_08485</name>
</gene>
<dbReference type="EMBL" id="JABGBP010000318">
    <property type="protein sequence ID" value="NOL60859.1"/>
    <property type="molecule type" value="Genomic_DNA"/>
</dbReference>
<sequence>MGINIIGLFLDYRTSFKFFYPVVVLLFLTLVVTFHSRKYKNKEMDEIIRDANLKIEDTHFLKELKLIKSGDFSSYLMEIDNDMSHVTLLLKHYKLMVRKYHKYNAKSKNSSRIMRKHAAKMKDAYLQYILDDYESIKKIKMNMINTEVYDEWKKQKI</sequence>
<keyword evidence="1" id="KW-0812">Transmembrane</keyword>
<dbReference type="KEGG" id="fai:FAD_0356"/>
<evidence type="ECO:0000256" key="1">
    <source>
        <dbReference type="SAM" id="Phobius"/>
    </source>
</evidence>
<dbReference type="GeneID" id="84218854"/>
<dbReference type="OrthoDB" id="386671at2157"/>
<feature type="transmembrane region" description="Helical" evidence="1">
    <location>
        <begin position="18"/>
        <end position="34"/>
    </location>
</feature>
<dbReference type="EMBL" id="CP015363">
    <property type="protein sequence ID" value="ARD84277.1"/>
    <property type="molecule type" value="Genomic_DNA"/>
</dbReference>
<keyword evidence="4" id="KW-1185">Reference proteome</keyword>
<reference evidence="2 4" key="1">
    <citation type="submission" date="2011-10" db="EMBL/GenBank/DDBJ databases">
        <title>Metabolic and evolutionary patterns in the extreme acidophile Ferroplasma acidiphilum.</title>
        <authorList>
            <person name="Golyshina O.V."/>
            <person name="Kozyavkin S.A."/>
            <person name="Tatusov R.L."/>
            <person name="Slesarev A.I."/>
            <person name="Golyshin P.N."/>
        </authorList>
    </citation>
    <scope>NUCLEOTIDE SEQUENCE [LARGE SCALE GENOMIC DNA]</scope>
    <source>
        <strain evidence="2">Berkeley</strain>
        <strain evidence="4">Y</strain>
    </source>
</reference>
<dbReference type="AlphaFoldDB" id="A0A1V0N2E7"/>
<evidence type="ECO:0000313" key="5">
    <source>
        <dbReference type="Proteomes" id="UP000546917"/>
    </source>
</evidence>
<keyword evidence="1" id="KW-0472">Membrane</keyword>
<dbReference type="Proteomes" id="UP000546917">
    <property type="component" value="Unassembled WGS sequence"/>
</dbReference>
<evidence type="ECO:0000313" key="4">
    <source>
        <dbReference type="Proteomes" id="UP000192050"/>
    </source>
</evidence>